<accession>A0A0A1ZEH9</accession>
<dbReference type="AlphaFoldDB" id="A0A0A1ZEH9"/>
<evidence type="ECO:0000256" key="3">
    <source>
        <dbReference type="ARBA" id="ARBA00022842"/>
    </source>
</evidence>
<evidence type="ECO:0000313" key="4">
    <source>
        <dbReference type="EMBL" id="KGF87835.1"/>
    </source>
</evidence>
<evidence type="ECO:0000256" key="1">
    <source>
        <dbReference type="ARBA" id="ARBA00022723"/>
    </source>
</evidence>
<dbReference type="EC" id="3.1.3.70" evidence="4"/>
<protein>
    <submittedName>
        <fullName evidence="4">Putative mannosyl-3-phosphoglycerate phosphatasee</fullName>
        <ecNumber evidence="4">3.1.3.70</ecNumber>
    </submittedName>
</protein>
<proteinExistence type="predicted"/>
<dbReference type="RefSeq" id="WP_032524371.1">
    <property type="nucleotide sequence ID" value="NZ_CP138934.1"/>
</dbReference>
<organism evidence="4 5">
    <name type="scientific">Prochlorococcus marinus str. GP2</name>
    <dbReference type="NCBI Taxonomy" id="59925"/>
    <lineage>
        <taxon>Bacteria</taxon>
        <taxon>Bacillati</taxon>
        <taxon>Cyanobacteriota</taxon>
        <taxon>Cyanophyceae</taxon>
        <taxon>Synechococcales</taxon>
        <taxon>Prochlorococcaceae</taxon>
        <taxon>Prochlorococcus</taxon>
    </lineage>
</organism>
<dbReference type="NCBIfam" id="TIGR01484">
    <property type="entry name" value="HAD-SF-IIB"/>
    <property type="match status" value="1"/>
</dbReference>
<reference evidence="5" key="1">
    <citation type="journal article" date="2014" name="Sci. Data">
        <title>Genomes of diverse isolates of the marine cyanobacterium Prochlorococcus.</title>
        <authorList>
            <person name="Biller S."/>
            <person name="Berube P."/>
            <person name="Thompson J."/>
            <person name="Kelly L."/>
            <person name="Roggensack S."/>
            <person name="Awad L."/>
            <person name="Roache-Johnson K."/>
            <person name="Ding H."/>
            <person name="Giovannoni S.J."/>
            <person name="Moore L.R."/>
            <person name="Chisholm S.W."/>
        </authorList>
    </citation>
    <scope>NUCLEOTIDE SEQUENCE [LARGE SCALE GENOMIC DNA]</scope>
    <source>
        <strain evidence="5">GP2</strain>
    </source>
</reference>
<dbReference type="PANTHER" id="PTHR10000:SF8">
    <property type="entry name" value="HAD SUPERFAMILY HYDROLASE-LIKE, TYPE 3"/>
    <property type="match status" value="1"/>
</dbReference>
<dbReference type="GO" id="GO:0051479">
    <property type="term" value="P:mannosylglycerate biosynthetic process"/>
    <property type="evidence" value="ECO:0007669"/>
    <property type="project" value="InterPro"/>
</dbReference>
<dbReference type="Proteomes" id="UP000030598">
    <property type="component" value="Unassembled WGS sequence"/>
</dbReference>
<dbReference type="NCBIfam" id="TIGR02463">
    <property type="entry name" value="MPGP_rel"/>
    <property type="match status" value="1"/>
</dbReference>
<dbReference type="GO" id="GO:0050531">
    <property type="term" value="F:mannosyl-3-phosphoglycerate phosphatase activity"/>
    <property type="evidence" value="ECO:0007669"/>
    <property type="project" value="UniProtKB-EC"/>
</dbReference>
<dbReference type="InterPro" id="IPR006379">
    <property type="entry name" value="HAD-SF_hydro_IIB"/>
</dbReference>
<dbReference type="SUPFAM" id="SSF56784">
    <property type="entry name" value="HAD-like"/>
    <property type="match status" value="1"/>
</dbReference>
<keyword evidence="3" id="KW-0460">Magnesium</keyword>
<dbReference type="OrthoDB" id="193379at2"/>
<dbReference type="GO" id="GO:0005829">
    <property type="term" value="C:cytosol"/>
    <property type="evidence" value="ECO:0007669"/>
    <property type="project" value="TreeGrafter"/>
</dbReference>
<dbReference type="Pfam" id="PF08282">
    <property type="entry name" value="Hydrolase_3"/>
    <property type="match status" value="2"/>
</dbReference>
<evidence type="ECO:0000256" key="2">
    <source>
        <dbReference type="ARBA" id="ARBA00022801"/>
    </source>
</evidence>
<dbReference type="Gene3D" id="3.30.980.20">
    <property type="entry name" value="Putative mannosyl-3-phosphoglycerate phosphatase, domain 2"/>
    <property type="match status" value="1"/>
</dbReference>
<evidence type="ECO:0000313" key="5">
    <source>
        <dbReference type="Proteomes" id="UP000030598"/>
    </source>
</evidence>
<comment type="caution">
    <text evidence="4">The sequence shown here is derived from an EMBL/GenBank/DDBJ whole genome shotgun (WGS) entry which is preliminary data.</text>
</comment>
<sequence length="265" mass="29673">MIENSSIWVVSDVDGTLMDHSYDLSPAKETIKKLQKLSIPVILCTSKTASEVKVIRKELNLTDPYIVENGAAIYGESLKRVNGEIILGIKYETLEEILNLISKEIDYKLTPLNNLSDQEATKLTGLVGNSLNLMRDRHWSMPFLNPPSSLEEKINICCKKFNVDIFKGNRMSHLLSTKSNKGKAINALKEYSNIHNIEIIGLGDSPNDLPLLLNSDIKIVIPGIDGPNLNLLEQLKDLEFTLASEPNGYGWKNEINKLINKRELS</sequence>
<name>A0A0A1ZEH9_PROMR</name>
<dbReference type="SFLD" id="SFLDG01140">
    <property type="entry name" value="C2.B:_Phosphomannomutase_and_P"/>
    <property type="match status" value="1"/>
</dbReference>
<dbReference type="NCBIfam" id="TIGR01486">
    <property type="entry name" value="HAD-SF-IIB-MPGP"/>
    <property type="match status" value="1"/>
</dbReference>
<keyword evidence="2 4" id="KW-0378">Hydrolase</keyword>
<dbReference type="NCBIfam" id="NF001215">
    <property type="entry name" value="PRK00192.1-1"/>
    <property type="match status" value="1"/>
</dbReference>
<dbReference type="GO" id="GO:0000287">
    <property type="term" value="F:magnesium ion binding"/>
    <property type="evidence" value="ECO:0007669"/>
    <property type="project" value="TreeGrafter"/>
</dbReference>
<dbReference type="SFLD" id="SFLDG01142">
    <property type="entry name" value="C2.B.2:_Mannosyl-3-phosphoglyc"/>
    <property type="match status" value="1"/>
</dbReference>
<dbReference type="PANTHER" id="PTHR10000">
    <property type="entry name" value="PHOSPHOSERINE PHOSPHATASE"/>
    <property type="match status" value="1"/>
</dbReference>
<dbReference type="Gene3D" id="3.40.50.1000">
    <property type="entry name" value="HAD superfamily/HAD-like"/>
    <property type="match status" value="1"/>
</dbReference>
<dbReference type="SFLD" id="SFLDS00003">
    <property type="entry name" value="Haloacid_Dehalogenase"/>
    <property type="match status" value="1"/>
</dbReference>
<dbReference type="InterPro" id="IPR023214">
    <property type="entry name" value="HAD_sf"/>
</dbReference>
<dbReference type="EMBL" id="JNAH01000004">
    <property type="protein sequence ID" value="KGF87835.1"/>
    <property type="molecule type" value="Genomic_DNA"/>
</dbReference>
<dbReference type="STRING" id="59925.EU91_0869"/>
<dbReference type="InterPro" id="IPR036412">
    <property type="entry name" value="HAD-like_sf"/>
</dbReference>
<dbReference type="InterPro" id="IPR006381">
    <property type="entry name" value="HAD-SF-IIB-MPGP"/>
</dbReference>
<gene>
    <name evidence="4" type="ORF">EU91_0869</name>
</gene>
<keyword evidence="1" id="KW-0479">Metal-binding</keyword>
<dbReference type="eggNOG" id="COG3769">
    <property type="taxonomic scope" value="Bacteria"/>
</dbReference>